<gene>
    <name evidence="2" type="ORF">ABOM_000746</name>
</gene>
<dbReference type="PANTHER" id="PTHR36519:SF9">
    <property type="entry name" value="EB DOMAIN-CONTAINING PROTEIN-RELATED"/>
    <property type="match status" value="1"/>
</dbReference>
<dbReference type="Proteomes" id="UP000179179">
    <property type="component" value="Unassembled WGS sequence"/>
</dbReference>
<dbReference type="PANTHER" id="PTHR36519">
    <property type="entry name" value="FIP (FUNGUS-INDUCED PROTEIN) RELATED-RELATED"/>
    <property type="match status" value="1"/>
</dbReference>
<dbReference type="RefSeq" id="XP_022394492.1">
    <property type="nucleotide sequence ID" value="XM_022527876.1"/>
</dbReference>
<evidence type="ECO:0008006" key="4">
    <source>
        <dbReference type="Google" id="ProtNLM"/>
    </source>
</evidence>
<feature type="chain" id="PRO_5009534875" description="Dickkopf N-terminal cysteine-rich domain-containing protein" evidence="1">
    <location>
        <begin position="29"/>
        <end position="299"/>
    </location>
</feature>
<evidence type="ECO:0000313" key="3">
    <source>
        <dbReference type="Proteomes" id="UP000179179"/>
    </source>
</evidence>
<protein>
    <recommendedName>
        <fullName evidence="4">Dickkopf N-terminal cysteine-rich domain-containing protein</fullName>
    </recommendedName>
</protein>
<keyword evidence="3" id="KW-1185">Reference proteome</keyword>
<reference evidence="2 3" key="1">
    <citation type="journal article" date="2016" name="Genome Biol. Evol.">
        <title>Draft genome sequence of an aflatoxigenic Aspergillus species, A. bombycis.</title>
        <authorList>
            <person name="Moore G.G."/>
            <person name="Mack B.M."/>
            <person name="Beltz S.B."/>
            <person name="Gilbert M.K."/>
        </authorList>
    </citation>
    <scope>NUCLEOTIDE SEQUENCE [LARGE SCALE GENOMIC DNA]</scope>
    <source>
        <strain evidence="3">NRRL 26010</strain>
    </source>
</reference>
<feature type="signal peptide" evidence="1">
    <location>
        <begin position="1"/>
        <end position="28"/>
    </location>
</feature>
<proteinExistence type="predicted"/>
<dbReference type="EMBL" id="LYCR01000002">
    <property type="protein sequence ID" value="OGM50775.1"/>
    <property type="molecule type" value="Genomic_DNA"/>
</dbReference>
<feature type="non-terminal residue" evidence="2">
    <location>
        <position position="1"/>
    </location>
</feature>
<evidence type="ECO:0000313" key="2">
    <source>
        <dbReference type="EMBL" id="OGM50775.1"/>
    </source>
</evidence>
<evidence type="ECO:0000256" key="1">
    <source>
        <dbReference type="SAM" id="SignalP"/>
    </source>
</evidence>
<name>A0A1F8AHE4_9EURO</name>
<sequence>VSSDKKHAKPIMTPYILSLLFFFSLVASLSSTPTAPDSDAPSVSLPCQGPDNQDLWETVPDWLTGDDDQRRCFSDEDCPISFHCRVGYCIRAPRDSLKRVVRDDLQGKYCVLSRPLTREMRKQTLTSPPPLQWASVAPVSTALQDTIAGVEAAFKSHVLLRSHFSVKTAIVKDLPPADAQRCKHVTDCPVGQWCMDGFCWPFDQSTETAARDADIGEASDGLKTRQRCHLHVHCGPTGLCINGWCQYVSSSMSLDTAGSVGVEKRDMIGPRKCTSDRDCYPRAICVDGRCNHSHGGEGW</sequence>
<dbReference type="AlphaFoldDB" id="A0A1F8AHE4"/>
<keyword evidence="1" id="KW-0732">Signal</keyword>
<dbReference type="OrthoDB" id="4508724at2759"/>
<dbReference type="GeneID" id="34444136"/>
<accession>A0A1F8AHE4</accession>
<organism evidence="2 3">
    <name type="scientific">Aspergillus bombycis</name>
    <dbReference type="NCBI Taxonomy" id="109264"/>
    <lineage>
        <taxon>Eukaryota</taxon>
        <taxon>Fungi</taxon>
        <taxon>Dikarya</taxon>
        <taxon>Ascomycota</taxon>
        <taxon>Pezizomycotina</taxon>
        <taxon>Eurotiomycetes</taxon>
        <taxon>Eurotiomycetidae</taxon>
        <taxon>Eurotiales</taxon>
        <taxon>Aspergillaceae</taxon>
        <taxon>Aspergillus</taxon>
    </lineage>
</organism>
<comment type="caution">
    <text evidence="2">The sequence shown here is derived from an EMBL/GenBank/DDBJ whole genome shotgun (WGS) entry which is preliminary data.</text>
</comment>